<evidence type="ECO:0000313" key="4">
    <source>
        <dbReference type="Proteomes" id="UP001221757"/>
    </source>
</evidence>
<dbReference type="EMBL" id="JARKIE010000044">
    <property type="protein sequence ID" value="KAJ7693892.1"/>
    <property type="molecule type" value="Genomic_DNA"/>
</dbReference>
<protein>
    <recommendedName>
        <fullName evidence="2">DUF6533 domain-containing protein</fullName>
    </recommendedName>
</protein>
<dbReference type="InterPro" id="IPR045340">
    <property type="entry name" value="DUF6533"/>
</dbReference>
<keyword evidence="4" id="KW-1185">Reference proteome</keyword>
<keyword evidence="1" id="KW-1133">Transmembrane helix</keyword>
<dbReference type="Pfam" id="PF20151">
    <property type="entry name" value="DUF6533"/>
    <property type="match status" value="1"/>
</dbReference>
<feature type="transmembrane region" description="Helical" evidence="1">
    <location>
        <begin position="131"/>
        <end position="155"/>
    </location>
</feature>
<accession>A0AAD7GKX9</accession>
<feature type="domain" description="DUF6533" evidence="2">
    <location>
        <begin position="30"/>
        <end position="73"/>
    </location>
</feature>
<proteinExistence type="predicted"/>
<organism evidence="3 4">
    <name type="scientific">Mycena rosella</name>
    <name type="common">Pink bonnet</name>
    <name type="synonym">Agaricus rosellus</name>
    <dbReference type="NCBI Taxonomy" id="1033263"/>
    <lineage>
        <taxon>Eukaryota</taxon>
        <taxon>Fungi</taxon>
        <taxon>Dikarya</taxon>
        <taxon>Basidiomycota</taxon>
        <taxon>Agaricomycotina</taxon>
        <taxon>Agaricomycetes</taxon>
        <taxon>Agaricomycetidae</taxon>
        <taxon>Agaricales</taxon>
        <taxon>Marasmiineae</taxon>
        <taxon>Mycenaceae</taxon>
        <taxon>Mycena</taxon>
    </lineage>
</organism>
<dbReference type="AlphaFoldDB" id="A0AAD7GKX9"/>
<gene>
    <name evidence="3" type="ORF">B0H17DRAFT_1330224</name>
</gene>
<feature type="transmembrane region" description="Helical" evidence="1">
    <location>
        <begin position="262"/>
        <end position="280"/>
    </location>
</feature>
<sequence>MVGPSLAHNASEYAPTEAEAYASLTITQNYVLYATSALLVYELIVTFDDEVERVWSLKWRLPKLLFVLNRYITRGLLILQFIAGGYPGTSASVCRIYGYWQVIPPRLAIFAAQAVMVIRLWAIYNNSRQILYLLIVLFTMEVGAVVACMALAVLATQGSSQPAPLGCGLDALTPLLKGYAAGTWIAPVCFEFLILVITLVKVFPPMPPALVQKANFMKGFGVATRDRNPTLDMLARDSIIYFAFIFTFTLANTVLYELDFAAYYHAILLGPTSAISCIAVSRMIINIRSLPGTIAQGVSASNVIFADNNSECDPDMSGISELPRLSVSRTLSGRALGKDREIDGYELVTKAGGRRVLDDV</sequence>
<feature type="transmembrane region" description="Helical" evidence="1">
    <location>
        <begin position="239"/>
        <end position="256"/>
    </location>
</feature>
<evidence type="ECO:0000313" key="3">
    <source>
        <dbReference type="EMBL" id="KAJ7693892.1"/>
    </source>
</evidence>
<evidence type="ECO:0000259" key="2">
    <source>
        <dbReference type="Pfam" id="PF20151"/>
    </source>
</evidence>
<keyword evidence="1" id="KW-0812">Transmembrane</keyword>
<comment type="caution">
    <text evidence="3">The sequence shown here is derived from an EMBL/GenBank/DDBJ whole genome shotgun (WGS) entry which is preliminary data.</text>
</comment>
<feature type="transmembrane region" description="Helical" evidence="1">
    <location>
        <begin position="184"/>
        <end position="203"/>
    </location>
</feature>
<name>A0AAD7GKX9_MYCRO</name>
<dbReference type="Proteomes" id="UP001221757">
    <property type="component" value="Unassembled WGS sequence"/>
</dbReference>
<feature type="transmembrane region" description="Helical" evidence="1">
    <location>
        <begin position="107"/>
        <end position="124"/>
    </location>
</feature>
<feature type="transmembrane region" description="Helical" evidence="1">
    <location>
        <begin position="68"/>
        <end position="87"/>
    </location>
</feature>
<keyword evidence="1" id="KW-0472">Membrane</keyword>
<reference evidence="3" key="1">
    <citation type="submission" date="2023-03" db="EMBL/GenBank/DDBJ databases">
        <title>Massive genome expansion in bonnet fungi (Mycena s.s.) driven by repeated elements and novel gene families across ecological guilds.</title>
        <authorList>
            <consortium name="Lawrence Berkeley National Laboratory"/>
            <person name="Harder C.B."/>
            <person name="Miyauchi S."/>
            <person name="Viragh M."/>
            <person name="Kuo A."/>
            <person name="Thoen E."/>
            <person name="Andreopoulos B."/>
            <person name="Lu D."/>
            <person name="Skrede I."/>
            <person name="Drula E."/>
            <person name="Henrissat B."/>
            <person name="Morin E."/>
            <person name="Kohler A."/>
            <person name="Barry K."/>
            <person name="LaButti K."/>
            <person name="Morin E."/>
            <person name="Salamov A."/>
            <person name="Lipzen A."/>
            <person name="Mereny Z."/>
            <person name="Hegedus B."/>
            <person name="Baldrian P."/>
            <person name="Stursova M."/>
            <person name="Weitz H."/>
            <person name="Taylor A."/>
            <person name="Grigoriev I.V."/>
            <person name="Nagy L.G."/>
            <person name="Martin F."/>
            <person name="Kauserud H."/>
        </authorList>
    </citation>
    <scope>NUCLEOTIDE SEQUENCE</scope>
    <source>
        <strain evidence="3">CBHHK067</strain>
    </source>
</reference>
<evidence type="ECO:0000256" key="1">
    <source>
        <dbReference type="SAM" id="Phobius"/>
    </source>
</evidence>